<evidence type="ECO:0000313" key="1">
    <source>
        <dbReference type="EMBL" id="DAD94804.1"/>
    </source>
</evidence>
<protein>
    <submittedName>
        <fullName evidence="1">Uncharacterized protein</fullName>
    </submittedName>
</protein>
<name>A0A8S5NKB7_9CAUD</name>
<organism evidence="1">
    <name type="scientific">Siphoviridae sp. ctK0l2</name>
    <dbReference type="NCBI Taxonomy" id="2826243"/>
    <lineage>
        <taxon>Viruses</taxon>
        <taxon>Duplodnaviria</taxon>
        <taxon>Heunggongvirae</taxon>
        <taxon>Uroviricota</taxon>
        <taxon>Caudoviricetes</taxon>
    </lineage>
</organism>
<sequence>MENLVGRKARILNTSIHKMIGNTVTILYSHGREDIIVGFPKETGLGWSHSDFPNYGCWFVEFSHLEFLTPYTRSKFR</sequence>
<proteinExistence type="predicted"/>
<reference evidence="1" key="1">
    <citation type="journal article" date="2021" name="Proc. Natl. Acad. Sci. U.S.A.">
        <title>A Catalog of Tens of Thousands of Viruses from Human Metagenomes Reveals Hidden Associations with Chronic Diseases.</title>
        <authorList>
            <person name="Tisza M.J."/>
            <person name="Buck C.B."/>
        </authorList>
    </citation>
    <scope>NUCLEOTIDE SEQUENCE</scope>
    <source>
        <strain evidence="1">CtK0l2</strain>
    </source>
</reference>
<accession>A0A8S5NKB7</accession>
<dbReference type="EMBL" id="BK015181">
    <property type="protein sequence ID" value="DAD94804.1"/>
    <property type="molecule type" value="Genomic_DNA"/>
</dbReference>